<dbReference type="Proteomes" id="UP000050517">
    <property type="component" value="Unassembled WGS sequence"/>
</dbReference>
<evidence type="ECO:0000313" key="3">
    <source>
        <dbReference type="EMBL" id="KQB83247.1"/>
    </source>
</evidence>
<gene>
    <name evidence="3" type="ORF">Cocul_02221</name>
</gene>
<dbReference type="STRING" id="1544416.Cocul_02221"/>
<dbReference type="EMBL" id="LKST01000004">
    <property type="protein sequence ID" value="KQB83247.1"/>
    <property type="molecule type" value="Genomic_DNA"/>
</dbReference>
<dbReference type="PATRIC" id="fig|1544416.3.peg.2217"/>
<keyword evidence="4" id="KW-1185">Reference proteome</keyword>
<protein>
    <submittedName>
        <fullName evidence="3">Uncharacterized protein</fullName>
    </submittedName>
</protein>
<feature type="chain" id="PRO_5006188051" evidence="2">
    <location>
        <begin position="30"/>
        <end position="60"/>
    </location>
</feature>
<keyword evidence="2" id="KW-0732">Signal</keyword>
<feature type="region of interest" description="Disordered" evidence="1">
    <location>
        <begin position="31"/>
        <end position="60"/>
    </location>
</feature>
<dbReference type="RefSeq" id="WP_055123277.1">
    <property type="nucleotide sequence ID" value="NZ_LKST01000004.1"/>
</dbReference>
<evidence type="ECO:0000313" key="4">
    <source>
        <dbReference type="Proteomes" id="UP000050517"/>
    </source>
</evidence>
<reference evidence="3 4" key="1">
    <citation type="submission" date="2015-10" db="EMBL/GenBank/DDBJ databases">
        <title>Corynebacteirum lowii and Corynebacterium oculi species nova, derived from human clinical disease and and emended description of Corynebacterium mastiditis.</title>
        <authorList>
            <person name="Bernard K."/>
            <person name="Pacheco A.L."/>
            <person name="Mcdougall C."/>
            <person name="Burtx T."/>
            <person name="Weibe D."/>
            <person name="Tyler S."/>
            <person name="Olson A.B."/>
            <person name="Cnockaert M."/>
            <person name="Eguchi H."/>
            <person name="Kuwahara T."/>
            <person name="Nakayama-Imaohji H."/>
            <person name="Boudewijins M."/>
            <person name="Van Hoecke F."/>
            <person name="Bernier A.-M."/>
            <person name="Vandamme P."/>
        </authorList>
    </citation>
    <scope>NUCLEOTIDE SEQUENCE [LARGE SCALE GENOMIC DNA]</scope>
    <source>
        <strain evidence="3 4">NML 130210</strain>
    </source>
</reference>
<name>A0A0Q1A905_9CORY</name>
<evidence type="ECO:0000256" key="1">
    <source>
        <dbReference type="SAM" id="MobiDB-lite"/>
    </source>
</evidence>
<dbReference type="AlphaFoldDB" id="A0A0Q1A905"/>
<proteinExistence type="predicted"/>
<organism evidence="3 4">
    <name type="scientific">Corynebacterium oculi</name>
    <dbReference type="NCBI Taxonomy" id="1544416"/>
    <lineage>
        <taxon>Bacteria</taxon>
        <taxon>Bacillati</taxon>
        <taxon>Actinomycetota</taxon>
        <taxon>Actinomycetes</taxon>
        <taxon>Mycobacteriales</taxon>
        <taxon>Corynebacteriaceae</taxon>
        <taxon>Corynebacterium</taxon>
    </lineage>
</organism>
<accession>A0A0Q1A905</accession>
<feature type="signal peptide" evidence="2">
    <location>
        <begin position="1"/>
        <end position="29"/>
    </location>
</feature>
<evidence type="ECO:0000256" key="2">
    <source>
        <dbReference type="SAM" id="SignalP"/>
    </source>
</evidence>
<sequence>MKIRTSAVALCAAATAATAVPALVPAAGAAEVAPGSPMRADDYSELTDSLPENCPMSTSA</sequence>
<comment type="caution">
    <text evidence="3">The sequence shown here is derived from an EMBL/GenBank/DDBJ whole genome shotgun (WGS) entry which is preliminary data.</text>
</comment>